<comment type="caution">
    <text evidence="1">The sequence shown here is derived from an EMBL/GenBank/DDBJ whole genome shotgun (WGS) entry which is preliminary data.</text>
</comment>
<dbReference type="EMBL" id="QRYC01000018">
    <property type="protein sequence ID" value="RGU55359.1"/>
    <property type="molecule type" value="Genomic_DNA"/>
</dbReference>
<evidence type="ECO:0000313" key="1">
    <source>
        <dbReference type="EMBL" id="RGU55359.1"/>
    </source>
</evidence>
<proteinExistence type="predicted"/>
<dbReference type="Proteomes" id="UP000284243">
    <property type="component" value="Unassembled WGS sequence"/>
</dbReference>
<reference evidence="1 2" key="1">
    <citation type="submission" date="2018-08" db="EMBL/GenBank/DDBJ databases">
        <title>A genome reference for cultivated species of the human gut microbiota.</title>
        <authorList>
            <person name="Zou Y."/>
            <person name="Xue W."/>
            <person name="Luo G."/>
        </authorList>
    </citation>
    <scope>NUCLEOTIDE SEQUENCE [LARGE SCALE GENOMIC DNA]</scope>
    <source>
        <strain evidence="1 2">AF16-14</strain>
    </source>
</reference>
<name>A0A412TNQ7_9BACT</name>
<accession>A0A412TNQ7</accession>
<gene>
    <name evidence="1" type="ORF">DWW57_12465</name>
</gene>
<dbReference type="AlphaFoldDB" id="A0A412TNQ7"/>
<sequence>MKKIFSLIFAGGLTISGLSAQEKLNVLYVGGSANIETFGTRDLDPAAVAASAKERTADFIKFLRQHFTKVTAVDGKNYSPGMSAAVDVTIFDGMLPVVKERVMERDAEGNVTRYEEAEYLPSDFKYPALCIASYSKQLGNALGSKNDWMCLCLDNYAYNWNKSHPIFNGPFKVNLETEMYPTPESAVEYGEFYDYVAPKELEMFRVSKYSYKDPGHRNIRIGMVSRPWGYLDSPEAEVISGGVSAKSIDAVAIGRHGNMFHWGFAAAPADMLPAAREILANAIVYTAKACTQPIIARKINEVCFTRPMITESKFLVSQKGWKHYNEMNRSSYESMKEGAAEAEAKKAAGQELDEEDKMYLEYFSHMTEPVDVTYAEHLKQHARPGLFELFGTDEQSYMDYYDRNAPYFYGDPASDKPWLEKIDQEARELGIANNDIRLLDTAITMMEKGGDEAVTGRILAERYTLKRFSTPTQWRQWFDKNRNNMFFTEAGGFKWLVNTYEPGENDYSVIKE</sequence>
<evidence type="ECO:0000313" key="2">
    <source>
        <dbReference type="Proteomes" id="UP000284243"/>
    </source>
</evidence>
<protein>
    <submittedName>
        <fullName evidence="1">Uncharacterized protein</fullName>
    </submittedName>
</protein>
<organism evidence="1 2">
    <name type="scientific">Odoribacter splanchnicus</name>
    <dbReference type="NCBI Taxonomy" id="28118"/>
    <lineage>
        <taxon>Bacteria</taxon>
        <taxon>Pseudomonadati</taxon>
        <taxon>Bacteroidota</taxon>
        <taxon>Bacteroidia</taxon>
        <taxon>Bacteroidales</taxon>
        <taxon>Odoribacteraceae</taxon>
        <taxon>Odoribacter</taxon>
    </lineage>
</organism>
<dbReference type="RefSeq" id="WP_113028312.1">
    <property type="nucleotide sequence ID" value="NZ_JADNJC010000034.1"/>
</dbReference>